<name>A0A9P5GXS7_9HYPO</name>
<dbReference type="InterPro" id="IPR002225">
    <property type="entry name" value="3Beta_OHSteriod_DH/Estase"/>
</dbReference>
<sequence>MAESRGSLGKVLVIGGNGFLGHHIVNQLVESWTTTAVVAVDLRCSRNRNTHAEYHECDITDTEKLLAIFNEIKPDVVIHTASPVGNDSKIAHDLFKRVNIDGTQSVVEACQKSGVKALVYTSSASVISDNVSDLLNADERWPMIRGAQQTEYYSETKAAAEELVIKANREEPSKLLTCAIRPAGIFGEGDAQLLPGLLRAYRGGKSNVQVGNNENLFDFTYVGNIAHAHLLAGQLLLATAAAATTPLDHERVDGETFFITNDSPVYFWDFARAIWRAAGNDKGTEKVWTLNRELGISFGYLSEVFSHILGRTPTLTRKGIIYSSMTRYYNITKAKRVLRYKPLYTLQEGVTRGVNHFLEQEKEAAAVKA</sequence>
<protein>
    <recommendedName>
        <fullName evidence="12">Sterol-4-alpha-carboxylate 3-dehydrogenase ERG26, decarboxylating</fullName>
    </recommendedName>
    <alternativeName>
        <fullName evidence="15 16">C-3 Sterol dehydrogenase ERG26</fullName>
    </alternativeName>
    <alternativeName>
        <fullName evidence="13 14">C-4 decarboxylase ERG26</fullName>
    </alternativeName>
    <alternativeName>
        <fullName evidence="11">Sterol-4-alpha-carboxylate 3-dehydrogenase erg26, decarboxylating</fullName>
    </alternativeName>
</protein>
<dbReference type="AlphaFoldDB" id="A0A9P5GXS7"/>
<feature type="domain" description="3-beta hydroxysteroid dehydrogenase/isomerase" evidence="17">
    <location>
        <begin position="12"/>
        <end position="284"/>
    </location>
</feature>
<dbReference type="EMBL" id="JAANBB010000664">
    <property type="protein sequence ID" value="KAF7536612.1"/>
    <property type="molecule type" value="Genomic_DNA"/>
</dbReference>
<evidence type="ECO:0000256" key="12">
    <source>
        <dbReference type="ARBA" id="ARBA00067985"/>
    </source>
</evidence>
<evidence type="ECO:0000256" key="4">
    <source>
        <dbReference type="ARBA" id="ARBA00022824"/>
    </source>
</evidence>
<keyword evidence="6" id="KW-0560">Oxidoreductase</keyword>
<dbReference type="Proteomes" id="UP000722485">
    <property type="component" value="Unassembled WGS sequence"/>
</dbReference>
<gene>
    <name evidence="18" type="ORF">G7Z17_g13011</name>
</gene>
<dbReference type="InterPro" id="IPR050177">
    <property type="entry name" value="Lipid_A_modif_metabolic_enz"/>
</dbReference>
<comment type="caution">
    <text evidence="18">The sequence shown here is derived from an EMBL/GenBank/DDBJ whole genome shotgun (WGS) entry which is preliminary data.</text>
</comment>
<evidence type="ECO:0000259" key="17">
    <source>
        <dbReference type="Pfam" id="PF01073"/>
    </source>
</evidence>
<dbReference type="Gene3D" id="3.40.50.720">
    <property type="entry name" value="NAD(P)-binding Rossmann-like Domain"/>
    <property type="match status" value="1"/>
</dbReference>
<evidence type="ECO:0000256" key="9">
    <source>
        <dbReference type="ARBA" id="ARBA00023136"/>
    </source>
</evidence>
<dbReference type="PANTHER" id="PTHR43245">
    <property type="entry name" value="BIFUNCTIONAL POLYMYXIN RESISTANCE PROTEIN ARNA"/>
    <property type="match status" value="1"/>
</dbReference>
<evidence type="ECO:0000256" key="2">
    <source>
        <dbReference type="ARBA" id="ARBA00009219"/>
    </source>
</evidence>
<dbReference type="Pfam" id="PF01073">
    <property type="entry name" value="3Beta_HSD"/>
    <property type="match status" value="1"/>
</dbReference>
<evidence type="ECO:0000256" key="7">
    <source>
        <dbReference type="ARBA" id="ARBA00023027"/>
    </source>
</evidence>
<evidence type="ECO:0000256" key="10">
    <source>
        <dbReference type="ARBA" id="ARBA00046995"/>
    </source>
</evidence>
<keyword evidence="4" id="KW-0256">Endoplasmic reticulum</keyword>
<dbReference type="InterPro" id="IPR036291">
    <property type="entry name" value="NAD(P)-bd_dom_sf"/>
</dbReference>
<dbReference type="GO" id="GO:0005789">
    <property type="term" value="C:endoplasmic reticulum membrane"/>
    <property type="evidence" value="ECO:0007669"/>
    <property type="project" value="UniProtKB-SubCell"/>
</dbReference>
<dbReference type="SUPFAM" id="SSF51735">
    <property type="entry name" value="NAD(P)-binding Rossmann-fold domains"/>
    <property type="match status" value="1"/>
</dbReference>
<evidence type="ECO:0000256" key="13">
    <source>
        <dbReference type="ARBA" id="ARBA00081267"/>
    </source>
</evidence>
<evidence type="ECO:0000256" key="15">
    <source>
        <dbReference type="ARBA" id="ARBA00081452"/>
    </source>
</evidence>
<dbReference type="GO" id="GO:0006696">
    <property type="term" value="P:ergosterol biosynthetic process"/>
    <property type="evidence" value="ECO:0007669"/>
    <property type="project" value="UniProtKB-ARBA"/>
</dbReference>
<dbReference type="FunFam" id="3.40.50.720:FF:000346">
    <property type="entry name" value="C-3 sterol dehydrogenase/C-4 decarboxylase"/>
    <property type="match status" value="1"/>
</dbReference>
<evidence type="ECO:0000256" key="14">
    <source>
        <dbReference type="ARBA" id="ARBA00081397"/>
    </source>
</evidence>
<keyword evidence="19" id="KW-1185">Reference proteome</keyword>
<evidence type="ECO:0000256" key="6">
    <source>
        <dbReference type="ARBA" id="ARBA00023002"/>
    </source>
</evidence>
<comment type="subunit">
    <text evidence="10">Heterotetramer of ERG25, ERG26, ERG27 and ERG28. ERG28 acts as a scaffold to tether ERG27 and other 4,4-demethylation-related enzymes, forming a demethylation enzyme complex, in the endoplasmic reticulum.</text>
</comment>
<evidence type="ECO:0000256" key="3">
    <source>
        <dbReference type="ARBA" id="ARBA00022516"/>
    </source>
</evidence>
<comment type="subcellular location">
    <subcellularLocation>
        <location evidence="1">Endoplasmic reticulum membrane</location>
        <topology evidence="1">Peripheral membrane protein</topology>
    </subcellularLocation>
</comment>
<evidence type="ECO:0000313" key="18">
    <source>
        <dbReference type="EMBL" id="KAF7536612.1"/>
    </source>
</evidence>
<evidence type="ECO:0000256" key="11">
    <source>
        <dbReference type="ARBA" id="ARBA00067470"/>
    </source>
</evidence>
<evidence type="ECO:0000256" key="16">
    <source>
        <dbReference type="ARBA" id="ARBA00082106"/>
    </source>
</evidence>
<reference evidence="18" key="1">
    <citation type="submission" date="2020-03" db="EMBL/GenBank/DDBJ databases">
        <title>Draft Genome Sequence of Cylindrodendrum hubeiense.</title>
        <authorList>
            <person name="Buettner E."/>
            <person name="Kellner H."/>
        </authorList>
    </citation>
    <scope>NUCLEOTIDE SEQUENCE</scope>
    <source>
        <strain evidence="18">IHI 201604</strain>
    </source>
</reference>
<evidence type="ECO:0000256" key="8">
    <source>
        <dbReference type="ARBA" id="ARBA00023098"/>
    </source>
</evidence>
<keyword evidence="9" id="KW-0472">Membrane</keyword>
<dbReference type="PANTHER" id="PTHR43245:SF51">
    <property type="entry name" value="SHORT CHAIN DEHYDROGENASE_REDUCTASE FAMILY 42E, MEMBER 2"/>
    <property type="match status" value="1"/>
</dbReference>
<keyword evidence="8" id="KW-0443">Lipid metabolism</keyword>
<evidence type="ECO:0000256" key="5">
    <source>
        <dbReference type="ARBA" id="ARBA00022955"/>
    </source>
</evidence>
<keyword evidence="3" id="KW-0444">Lipid biosynthesis</keyword>
<keyword evidence="7" id="KW-0520">NAD</keyword>
<dbReference type="OrthoDB" id="10058185at2759"/>
<accession>A0A9P5GXS7</accession>
<evidence type="ECO:0000313" key="19">
    <source>
        <dbReference type="Proteomes" id="UP000722485"/>
    </source>
</evidence>
<proteinExistence type="inferred from homology"/>
<keyword evidence="5" id="KW-0752">Steroid biosynthesis</keyword>
<evidence type="ECO:0000256" key="1">
    <source>
        <dbReference type="ARBA" id="ARBA00004406"/>
    </source>
</evidence>
<organism evidence="18 19">
    <name type="scientific">Cylindrodendrum hubeiense</name>
    <dbReference type="NCBI Taxonomy" id="595255"/>
    <lineage>
        <taxon>Eukaryota</taxon>
        <taxon>Fungi</taxon>
        <taxon>Dikarya</taxon>
        <taxon>Ascomycota</taxon>
        <taxon>Pezizomycotina</taxon>
        <taxon>Sordariomycetes</taxon>
        <taxon>Hypocreomycetidae</taxon>
        <taxon>Hypocreales</taxon>
        <taxon>Nectriaceae</taxon>
        <taxon>Cylindrodendrum</taxon>
    </lineage>
</organism>
<comment type="similarity">
    <text evidence="2">Belongs to the 3-beta-HSD family.</text>
</comment>
<dbReference type="GO" id="GO:0000252">
    <property type="term" value="F:3-beta-hydroxysteroid dehydrogenase [NAD(P)+]/C4-decarboxylase activity"/>
    <property type="evidence" value="ECO:0007669"/>
    <property type="project" value="UniProtKB-ARBA"/>
</dbReference>